<gene>
    <name evidence="2" type="ORF">LSINAPIS_LOCUS5754</name>
</gene>
<name>A0A5E4Q8C7_9NEOP</name>
<evidence type="ECO:0000313" key="2">
    <source>
        <dbReference type="EMBL" id="VVC93603.1"/>
    </source>
</evidence>
<organism evidence="2 3">
    <name type="scientific">Leptidea sinapis</name>
    <dbReference type="NCBI Taxonomy" id="189913"/>
    <lineage>
        <taxon>Eukaryota</taxon>
        <taxon>Metazoa</taxon>
        <taxon>Ecdysozoa</taxon>
        <taxon>Arthropoda</taxon>
        <taxon>Hexapoda</taxon>
        <taxon>Insecta</taxon>
        <taxon>Pterygota</taxon>
        <taxon>Neoptera</taxon>
        <taxon>Endopterygota</taxon>
        <taxon>Lepidoptera</taxon>
        <taxon>Glossata</taxon>
        <taxon>Ditrysia</taxon>
        <taxon>Papilionoidea</taxon>
        <taxon>Pieridae</taxon>
        <taxon>Dismorphiinae</taxon>
        <taxon>Leptidea</taxon>
    </lineage>
</organism>
<feature type="compositionally biased region" description="Low complexity" evidence="1">
    <location>
        <begin position="149"/>
        <end position="161"/>
    </location>
</feature>
<keyword evidence="3" id="KW-1185">Reference proteome</keyword>
<feature type="region of interest" description="Disordered" evidence="1">
    <location>
        <begin position="149"/>
        <end position="267"/>
    </location>
</feature>
<accession>A0A5E4Q8C7</accession>
<dbReference type="AlphaFoldDB" id="A0A5E4Q8C7"/>
<dbReference type="EMBL" id="FZQP02001693">
    <property type="protein sequence ID" value="VVC93603.1"/>
    <property type="molecule type" value="Genomic_DNA"/>
</dbReference>
<dbReference type="PANTHER" id="PTHR10773">
    <property type="entry name" value="DNA-DIRECTED RNA POLYMERASES I, II, AND III SUBUNIT RPABC2"/>
    <property type="match status" value="1"/>
</dbReference>
<evidence type="ECO:0000313" key="3">
    <source>
        <dbReference type="Proteomes" id="UP000324832"/>
    </source>
</evidence>
<proteinExistence type="predicted"/>
<feature type="region of interest" description="Disordered" evidence="1">
    <location>
        <begin position="39"/>
        <end position="81"/>
    </location>
</feature>
<reference evidence="2 3" key="1">
    <citation type="submission" date="2017-07" db="EMBL/GenBank/DDBJ databases">
        <authorList>
            <person name="Talla V."/>
            <person name="Backstrom N."/>
        </authorList>
    </citation>
    <scope>NUCLEOTIDE SEQUENCE [LARGE SCALE GENOMIC DNA]</scope>
</reference>
<protein>
    <submittedName>
        <fullName evidence="2">Uncharacterized protein</fullName>
    </submittedName>
</protein>
<feature type="compositionally biased region" description="Low complexity" evidence="1">
    <location>
        <begin position="229"/>
        <end position="249"/>
    </location>
</feature>
<dbReference type="PANTHER" id="PTHR10773:SF19">
    <property type="match status" value="1"/>
</dbReference>
<dbReference type="Proteomes" id="UP000324832">
    <property type="component" value="Unassembled WGS sequence"/>
</dbReference>
<feature type="compositionally biased region" description="Polar residues" evidence="1">
    <location>
        <begin position="171"/>
        <end position="190"/>
    </location>
</feature>
<evidence type="ECO:0000256" key="1">
    <source>
        <dbReference type="SAM" id="MobiDB-lite"/>
    </source>
</evidence>
<sequence>MKRRSDIILAKALKLKKYESEANMRENLAREAKENECPNLSFTYAVPEEKTRNEPITDDTDQSPEYPSHRSKPISDQNDDVDLQQQREWIDDDCSVIEDSPQREMPFLKLNQENNQVLKNHLMDCSLESTFCANGGFVQSYTKSQIRVSETSSSSSSSSHSESSEPDASNKPAQTNQFRVNEGAGTSTETGRNKYAAKPSYRISPLNSCESDVDLSDNDPTFQGEEGVTPATRARSSSSSDSTQTTETTVHAQKPKKKQRNPAQWRSNVIKYLRNSGKPYSYKLTSKDKKEPPREKIFPARTMKDPCRAEKCRLKCATKINEEARAAIFQSYWDFGNLELQRAYISSCMIEVQPRYKYTNATNPRQPNVALYFTINGKKERVCKTYFLNTLGISDRQLRTVKAKINETGFLATDQRGKHANRKTIDESIIQDTTFNVFKLKCSYVMWLSQD</sequence>